<reference evidence="2 3" key="1">
    <citation type="journal article" date="2012" name="J. Bacteriol.">
        <title>Genome of Bacillus macauensis ZFHKF-1, a Long-Chain-Forming Bacterium.</title>
        <authorList>
            <person name="Cai L."/>
            <person name="Zhang T."/>
        </authorList>
    </citation>
    <scope>NUCLEOTIDE SEQUENCE [LARGE SCALE GENOMIC DNA]</scope>
    <source>
        <strain evidence="2 3">ZFHKF-1</strain>
    </source>
</reference>
<dbReference type="EMBL" id="AKKV01000030">
    <property type="protein sequence ID" value="EIT84882.1"/>
    <property type="molecule type" value="Genomic_DNA"/>
</dbReference>
<name>I8AGS0_9BACL</name>
<dbReference type="SUPFAM" id="SSF160631">
    <property type="entry name" value="SMI1/KNR4-like"/>
    <property type="match status" value="1"/>
</dbReference>
<dbReference type="InterPro" id="IPR037883">
    <property type="entry name" value="Knr4/Smi1-like_sf"/>
</dbReference>
<keyword evidence="3" id="KW-1185">Reference proteome</keyword>
<proteinExistence type="predicted"/>
<dbReference type="SMART" id="SM00860">
    <property type="entry name" value="SMI1_KNR4"/>
    <property type="match status" value="1"/>
</dbReference>
<sequence length="219" mass="25659">MNPYCRNALNGLKKRLELGNGFIYNQDDEGEVVKESCSFSEGISSAAILDFEKSLQKELPPDYTDFLKVHNGANLFQTEYSMGLEIFPLEHIPTVIDGLQALELPNHWLPLAYHDSYTGYIYMDLNKAKGRKSNYLLFAELCDMNEPTYLQCNFEMFIERFIMVQGNNYWDWHLITAENAYNKPIDFNPETSIYQPDENYYKESFHMIESEYENTKRKT</sequence>
<dbReference type="RefSeq" id="WP_007202950.1">
    <property type="nucleotide sequence ID" value="NZ_AKKV01000030.1"/>
</dbReference>
<accession>I8AGS0</accession>
<dbReference type="AlphaFoldDB" id="I8AGS0"/>
<dbReference type="eggNOG" id="COG4282">
    <property type="taxonomic scope" value="Bacteria"/>
</dbReference>
<dbReference type="Pfam" id="PF09346">
    <property type="entry name" value="SMI1_KNR4"/>
    <property type="match status" value="1"/>
</dbReference>
<dbReference type="Proteomes" id="UP000004080">
    <property type="component" value="Unassembled WGS sequence"/>
</dbReference>
<feature type="domain" description="Knr4/Smi1-like" evidence="1">
    <location>
        <begin position="42"/>
        <end position="160"/>
    </location>
</feature>
<gene>
    <name evidence="2" type="ORF">A374_14360</name>
</gene>
<dbReference type="InterPro" id="IPR018958">
    <property type="entry name" value="Knr4/Smi1-like_dom"/>
</dbReference>
<comment type="caution">
    <text evidence="2">The sequence shown here is derived from an EMBL/GenBank/DDBJ whole genome shotgun (WGS) entry which is preliminary data.</text>
</comment>
<evidence type="ECO:0000313" key="2">
    <source>
        <dbReference type="EMBL" id="EIT84882.1"/>
    </source>
</evidence>
<dbReference type="OrthoDB" id="2355620at2"/>
<evidence type="ECO:0000259" key="1">
    <source>
        <dbReference type="SMART" id="SM00860"/>
    </source>
</evidence>
<dbReference type="Gene3D" id="3.40.1580.10">
    <property type="entry name" value="SMI1/KNR4-like"/>
    <property type="match status" value="1"/>
</dbReference>
<protein>
    <recommendedName>
        <fullName evidence="1">Knr4/Smi1-like domain-containing protein</fullName>
    </recommendedName>
</protein>
<evidence type="ECO:0000313" key="3">
    <source>
        <dbReference type="Proteomes" id="UP000004080"/>
    </source>
</evidence>
<dbReference type="STRING" id="1196324.A374_14360"/>
<dbReference type="PATRIC" id="fig|1196324.3.peg.2936"/>
<organism evidence="2 3">
    <name type="scientific">Fictibacillus macauensis ZFHKF-1</name>
    <dbReference type="NCBI Taxonomy" id="1196324"/>
    <lineage>
        <taxon>Bacteria</taxon>
        <taxon>Bacillati</taxon>
        <taxon>Bacillota</taxon>
        <taxon>Bacilli</taxon>
        <taxon>Bacillales</taxon>
        <taxon>Fictibacillaceae</taxon>
        <taxon>Fictibacillus</taxon>
    </lineage>
</organism>